<dbReference type="EMBL" id="JANPWB010000012">
    <property type="protein sequence ID" value="KAJ1114838.1"/>
    <property type="molecule type" value="Genomic_DNA"/>
</dbReference>
<accession>A0AAV7NNP1</accession>
<dbReference type="AlphaFoldDB" id="A0AAV7NNP1"/>
<evidence type="ECO:0000313" key="2">
    <source>
        <dbReference type="EMBL" id="KAJ1114838.1"/>
    </source>
</evidence>
<keyword evidence="3" id="KW-1185">Reference proteome</keyword>
<evidence type="ECO:0000256" key="1">
    <source>
        <dbReference type="SAM" id="MobiDB-lite"/>
    </source>
</evidence>
<feature type="compositionally biased region" description="Low complexity" evidence="1">
    <location>
        <begin position="163"/>
        <end position="179"/>
    </location>
</feature>
<feature type="compositionally biased region" description="Polar residues" evidence="1">
    <location>
        <begin position="31"/>
        <end position="41"/>
    </location>
</feature>
<protein>
    <submittedName>
        <fullName evidence="2">Uncharacterized protein</fullName>
    </submittedName>
</protein>
<feature type="region of interest" description="Disordered" evidence="1">
    <location>
        <begin position="1"/>
        <end position="20"/>
    </location>
</feature>
<gene>
    <name evidence="2" type="ORF">NDU88_003068</name>
</gene>
<feature type="region of interest" description="Disordered" evidence="1">
    <location>
        <begin position="31"/>
        <end position="179"/>
    </location>
</feature>
<organism evidence="2 3">
    <name type="scientific">Pleurodeles waltl</name>
    <name type="common">Iberian ribbed newt</name>
    <dbReference type="NCBI Taxonomy" id="8319"/>
    <lineage>
        <taxon>Eukaryota</taxon>
        <taxon>Metazoa</taxon>
        <taxon>Chordata</taxon>
        <taxon>Craniata</taxon>
        <taxon>Vertebrata</taxon>
        <taxon>Euteleostomi</taxon>
        <taxon>Amphibia</taxon>
        <taxon>Batrachia</taxon>
        <taxon>Caudata</taxon>
        <taxon>Salamandroidea</taxon>
        <taxon>Salamandridae</taxon>
        <taxon>Pleurodelinae</taxon>
        <taxon>Pleurodeles</taxon>
    </lineage>
</organism>
<name>A0AAV7NNP1_PLEWA</name>
<reference evidence="2" key="1">
    <citation type="journal article" date="2022" name="bioRxiv">
        <title>Sequencing and chromosome-scale assembly of the giantPleurodeles waltlgenome.</title>
        <authorList>
            <person name="Brown T."/>
            <person name="Elewa A."/>
            <person name="Iarovenko S."/>
            <person name="Subramanian E."/>
            <person name="Araus A.J."/>
            <person name="Petzold A."/>
            <person name="Susuki M."/>
            <person name="Suzuki K.-i.T."/>
            <person name="Hayashi T."/>
            <person name="Toyoda A."/>
            <person name="Oliveira C."/>
            <person name="Osipova E."/>
            <person name="Leigh N.D."/>
            <person name="Simon A."/>
            <person name="Yun M.H."/>
        </authorList>
    </citation>
    <scope>NUCLEOTIDE SEQUENCE</scope>
    <source>
        <strain evidence="2">20211129_DDA</strain>
        <tissue evidence="2">Liver</tissue>
    </source>
</reference>
<feature type="compositionally biased region" description="Basic residues" evidence="1">
    <location>
        <begin position="1"/>
        <end position="11"/>
    </location>
</feature>
<evidence type="ECO:0000313" key="3">
    <source>
        <dbReference type="Proteomes" id="UP001066276"/>
    </source>
</evidence>
<proteinExistence type="predicted"/>
<comment type="caution">
    <text evidence="2">The sequence shown here is derived from an EMBL/GenBank/DDBJ whole genome shotgun (WGS) entry which is preliminary data.</text>
</comment>
<sequence>MGRGRRSHLTHPKPAASPVVLLVPNVRPSVWATNAQPSQQGAHGVPGRAPRSRPAQASPSRCDPGPRRPTSMPLLVTPSLKAVHRTTAHGARCSPAPGPGPPAHASIRRPGDLSVRAPQQLSFTGGAATARSQSRSDPAGRPHRQQHIASQLAIQAEVPTPGVVSSAARESVSASPGQR</sequence>
<dbReference type="Proteomes" id="UP001066276">
    <property type="component" value="Chromosome 8"/>
</dbReference>